<sequence length="236" mass="26158">MTMQLFSGPLSMFGAKAQIAALEKGLAFDLVMVPFDTDDRYLPRHPEVLRINPKQQVPVLIDGEVEIFDSTQIFEYLEDLKPQPALWPASAAARANARLLEHLSDEVFFPQVVELFGLQDAMQSPPAVAACAACAHHYALMEQRLAQADHLAGEYGYADIAFYMAHVFADRKGAGMTADTPRLVAWRDRVGQRPAVRAVVGPMMKFLHAHQRGVPDFLQALLQGDSGQGLRESRRT</sequence>
<dbReference type="Pfam" id="PF00043">
    <property type="entry name" value="GST_C"/>
    <property type="match status" value="1"/>
</dbReference>
<dbReference type="EMBL" id="JBBKZT010000012">
    <property type="protein sequence ID" value="MEJ8849824.1"/>
    <property type="molecule type" value="Genomic_DNA"/>
</dbReference>
<name>A0ABU8WR49_9BURK</name>
<dbReference type="InterPro" id="IPR036249">
    <property type="entry name" value="Thioredoxin-like_sf"/>
</dbReference>
<reference evidence="3 4" key="1">
    <citation type="submission" date="2024-03" db="EMBL/GenBank/DDBJ databases">
        <title>Novel species of the genus Variovorax.</title>
        <authorList>
            <person name="Liu Q."/>
            <person name="Xin Y.-H."/>
        </authorList>
    </citation>
    <scope>NUCLEOTIDE SEQUENCE [LARGE SCALE GENOMIC DNA]</scope>
    <source>
        <strain evidence="3 4">KACC 18900</strain>
    </source>
</reference>
<evidence type="ECO:0000259" key="1">
    <source>
        <dbReference type="PROSITE" id="PS50404"/>
    </source>
</evidence>
<dbReference type="PANTHER" id="PTHR44051:SF8">
    <property type="entry name" value="GLUTATHIONE S-TRANSFERASE GSTA"/>
    <property type="match status" value="1"/>
</dbReference>
<protein>
    <submittedName>
        <fullName evidence="3">Glutathione S-transferase family protein</fullName>
    </submittedName>
</protein>
<feature type="domain" description="GST N-terminal" evidence="1">
    <location>
        <begin position="1"/>
        <end position="85"/>
    </location>
</feature>
<evidence type="ECO:0000313" key="4">
    <source>
        <dbReference type="Proteomes" id="UP001385892"/>
    </source>
</evidence>
<dbReference type="InterPro" id="IPR004046">
    <property type="entry name" value="GST_C"/>
</dbReference>
<dbReference type="SUPFAM" id="SSF52833">
    <property type="entry name" value="Thioredoxin-like"/>
    <property type="match status" value="1"/>
</dbReference>
<feature type="domain" description="GST C-terminal" evidence="2">
    <location>
        <begin position="90"/>
        <end position="217"/>
    </location>
</feature>
<dbReference type="RefSeq" id="WP_340344948.1">
    <property type="nucleotide sequence ID" value="NZ_JBBKZT010000012.1"/>
</dbReference>
<dbReference type="InterPro" id="IPR004045">
    <property type="entry name" value="Glutathione_S-Trfase_N"/>
</dbReference>
<evidence type="ECO:0000259" key="2">
    <source>
        <dbReference type="PROSITE" id="PS50405"/>
    </source>
</evidence>
<dbReference type="Pfam" id="PF13417">
    <property type="entry name" value="GST_N_3"/>
    <property type="match status" value="1"/>
</dbReference>
<dbReference type="PROSITE" id="PS50404">
    <property type="entry name" value="GST_NTER"/>
    <property type="match status" value="1"/>
</dbReference>
<dbReference type="InterPro" id="IPR036282">
    <property type="entry name" value="Glutathione-S-Trfase_C_sf"/>
</dbReference>
<dbReference type="Gene3D" id="1.20.1050.10">
    <property type="match status" value="1"/>
</dbReference>
<gene>
    <name evidence="3" type="ORF">WKW82_24470</name>
</gene>
<dbReference type="SFLD" id="SFLDG00358">
    <property type="entry name" value="Main_(cytGST)"/>
    <property type="match status" value="1"/>
</dbReference>
<dbReference type="PANTHER" id="PTHR44051">
    <property type="entry name" value="GLUTATHIONE S-TRANSFERASE-RELATED"/>
    <property type="match status" value="1"/>
</dbReference>
<dbReference type="SUPFAM" id="SSF47616">
    <property type="entry name" value="GST C-terminal domain-like"/>
    <property type="match status" value="1"/>
</dbReference>
<dbReference type="Gene3D" id="3.40.30.10">
    <property type="entry name" value="Glutaredoxin"/>
    <property type="match status" value="1"/>
</dbReference>
<accession>A0ABU8WR49</accession>
<dbReference type="PROSITE" id="PS50405">
    <property type="entry name" value="GST_CTER"/>
    <property type="match status" value="1"/>
</dbReference>
<comment type="caution">
    <text evidence="3">The sequence shown here is derived from an EMBL/GenBank/DDBJ whole genome shotgun (WGS) entry which is preliminary data.</text>
</comment>
<dbReference type="CDD" id="cd00570">
    <property type="entry name" value="GST_N_family"/>
    <property type="match status" value="1"/>
</dbReference>
<dbReference type="InterPro" id="IPR040079">
    <property type="entry name" value="Glutathione_S-Trfase"/>
</dbReference>
<dbReference type="Proteomes" id="UP001385892">
    <property type="component" value="Unassembled WGS sequence"/>
</dbReference>
<evidence type="ECO:0000313" key="3">
    <source>
        <dbReference type="EMBL" id="MEJ8849824.1"/>
    </source>
</evidence>
<dbReference type="InterPro" id="IPR010987">
    <property type="entry name" value="Glutathione-S-Trfase_C-like"/>
</dbReference>
<keyword evidence="4" id="KW-1185">Reference proteome</keyword>
<organism evidence="3 4">
    <name type="scientific">Variovorax rhizosphaerae</name>
    <dbReference type="NCBI Taxonomy" id="1836200"/>
    <lineage>
        <taxon>Bacteria</taxon>
        <taxon>Pseudomonadati</taxon>
        <taxon>Pseudomonadota</taxon>
        <taxon>Betaproteobacteria</taxon>
        <taxon>Burkholderiales</taxon>
        <taxon>Comamonadaceae</taxon>
        <taxon>Variovorax</taxon>
    </lineage>
</organism>
<dbReference type="SFLD" id="SFLDS00019">
    <property type="entry name" value="Glutathione_Transferase_(cytos"/>
    <property type="match status" value="1"/>
</dbReference>
<proteinExistence type="predicted"/>